<feature type="transmembrane region" description="Helical" evidence="1">
    <location>
        <begin position="6"/>
        <end position="24"/>
    </location>
</feature>
<dbReference type="RefSeq" id="WP_307690535.1">
    <property type="nucleotide sequence ID" value="NZ_JAUSRO010000009.1"/>
</dbReference>
<keyword evidence="1" id="KW-0472">Membrane</keyword>
<evidence type="ECO:0000256" key="1">
    <source>
        <dbReference type="SAM" id="Phobius"/>
    </source>
</evidence>
<comment type="caution">
    <text evidence="2">The sequence shown here is derived from an EMBL/GenBank/DDBJ whole genome shotgun (WGS) entry which is preliminary data.</text>
</comment>
<evidence type="ECO:0008006" key="4">
    <source>
        <dbReference type="Google" id="ProtNLM"/>
    </source>
</evidence>
<feature type="transmembrane region" description="Helical" evidence="1">
    <location>
        <begin position="36"/>
        <end position="58"/>
    </location>
</feature>
<protein>
    <recommendedName>
        <fullName evidence="4">Amino acid transporter</fullName>
    </recommendedName>
</protein>
<organism evidence="2 3">
    <name type="scientific">Variovorax ginsengisoli</name>
    <dbReference type="NCBI Taxonomy" id="363844"/>
    <lineage>
        <taxon>Bacteria</taxon>
        <taxon>Pseudomonadati</taxon>
        <taxon>Pseudomonadota</taxon>
        <taxon>Betaproteobacteria</taxon>
        <taxon>Burkholderiales</taxon>
        <taxon>Comamonadaceae</taxon>
        <taxon>Variovorax</taxon>
    </lineage>
</organism>
<reference evidence="2 3" key="1">
    <citation type="submission" date="2023-07" db="EMBL/GenBank/DDBJ databases">
        <title>Sorghum-associated microbial communities from plants grown in Nebraska, USA.</title>
        <authorList>
            <person name="Schachtman D."/>
        </authorList>
    </citation>
    <scope>NUCLEOTIDE SEQUENCE [LARGE SCALE GENOMIC DNA]</scope>
    <source>
        <strain evidence="2 3">DS1607</strain>
    </source>
</reference>
<sequence>MDDWLSLIQWPAFLASITAAWLVASKERQRRNAGFWVFLLSNVLWLIWGFHTSAWGLVALQFSLGALNIRGLFKTEGAAGADA</sequence>
<keyword evidence="1" id="KW-0812">Transmembrane</keyword>
<dbReference type="Proteomes" id="UP001226867">
    <property type="component" value="Unassembled WGS sequence"/>
</dbReference>
<name>A0ABT9S8Q4_9BURK</name>
<proteinExistence type="predicted"/>
<gene>
    <name evidence="2" type="ORF">J2W36_002995</name>
</gene>
<accession>A0ABT9S8Q4</accession>
<dbReference type="EMBL" id="JAUSRO010000009">
    <property type="protein sequence ID" value="MDP9900729.1"/>
    <property type="molecule type" value="Genomic_DNA"/>
</dbReference>
<evidence type="ECO:0000313" key="2">
    <source>
        <dbReference type="EMBL" id="MDP9900729.1"/>
    </source>
</evidence>
<evidence type="ECO:0000313" key="3">
    <source>
        <dbReference type="Proteomes" id="UP001226867"/>
    </source>
</evidence>
<keyword evidence="3" id="KW-1185">Reference proteome</keyword>
<keyword evidence="1" id="KW-1133">Transmembrane helix</keyword>